<accession>A0ABW4BDA2</accession>
<protein>
    <recommendedName>
        <fullName evidence="3">Transposase</fullName>
    </recommendedName>
</protein>
<evidence type="ECO:0008006" key="3">
    <source>
        <dbReference type="Google" id="ProtNLM"/>
    </source>
</evidence>
<sequence length="95" mass="10968">MHDADKNANINQSPKIYYNRQAIMERIQVPEFNRRMITDKQYQAIVKDPIRIVRVLVVEYRGGHFDDGADARGSITYDPFTGKALLEGDREVTIN</sequence>
<keyword evidence="2" id="KW-1185">Reference proteome</keyword>
<reference evidence="2" key="1">
    <citation type="journal article" date="2019" name="Int. J. Syst. Evol. Microbiol.">
        <title>The Global Catalogue of Microorganisms (GCM) 10K type strain sequencing project: providing services to taxonomists for standard genome sequencing and annotation.</title>
        <authorList>
            <consortium name="The Broad Institute Genomics Platform"/>
            <consortium name="The Broad Institute Genome Sequencing Center for Infectious Disease"/>
            <person name="Wu L."/>
            <person name="Ma J."/>
        </authorList>
    </citation>
    <scope>NUCLEOTIDE SEQUENCE [LARGE SCALE GENOMIC DNA]</scope>
    <source>
        <strain evidence="2">CCM 9110</strain>
    </source>
</reference>
<gene>
    <name evidence="1" type="ORF">ACFQ41_00805</name>
</gene>
<dbReference type="EMBL" id="JBHTOA010000007">
    <property type="protein sequence ID" value="MFD1397843.1"/>
    <property type="molecule type" value="Genomic_DNA"/>
</dbReference>
<name>A0ABW4BDA2_9LACO</name>
<dbReference type="RefSeq" id="WP_204119825.1">
    <property type="nucleotide sequence ID" value="NZ_BOLV01000030.1"/>
</dbReference>
<organism evidence="1 2">
    <name type="scientific">Lacticaseibacillus suilingensis</name>
    <dbReference type="NCBI Taxonomy" id="2799577"/>
    <lineage>
        <taxon>Bacteria</taxon>
        <taxon>Bacillati</taxon>
        <taxon>Bacillota</taxon>
        <taxon>Bacilli</taxon>
        <taxon>Lactobacillales</taxon>
        <taxon>Lactobacillaceae</taxon>
        <taxon>Lacticaseibacillus</taxon>
    </lineage>
</organism>
<comment type="caution">
    <text evidence="1">The sequence shown here is derived from an EMBL/GenBank/DDBJ whole genome shotgun (WGS) entry which is preliminary data.</text>
</comment>
<evidence type="ECO:0000313" key="2">
    <source>
        <dbReference type="Proteomes" id="UP001597199"/>
    </source>
</evidence>
<proteinExistence type="predicted"/>
<evidence type="ECO:0000313" key="1">
    <source>
        <dbReference type="EMBL" id="MFD1397843.1"/>
    </source>
</evidence>
<dbReference type="Proteomes" id="UP001597199">
    <property type="component" value="Unassembled WGS sequence"/>
</dbReference>